<evidence type="ECO:0000256" key="1">
    <source>
        <dbReference type="SAM" id="Phobius"/>
    </source>
</evidence>
<keyword evidence="1" id="KW-0472">Membrane</keyword>
<organism evidence="2 3">
    <name type="scientific">Desulfurococcus mucosus (strain ATCC 35584 / DSM 2162 / JCM 9187 / O7/1)</name>
    <dbReference type="NCBI Taxonomy" id="765177"/>
    <lineage>
        <taxon>Archaea</taxon>
        <taxon>Thermoproteota</taxon>
        <taxon>Thermoprotei</taxon>
        <taxon>Desulfurococcales</taxon>
        <taxon>Desulfurococcaceae</taxon>
        <taxon>Desulfurococcus</taxon>
    </lineage>
</organism>
<proteinExistence type="predicted"/>
<evidence type="ECO:0000313" key="2">
    <source>
        <dbReference type="EMBL" id="ADV65341.1"/>
    </source>
</evidence>
<keyword evidence="1" id="KW-0812">Transmembrane</keyword>
<dbReference type="AlphaFoldDB" id="E8RA15"/>
<feature type="transmembrane region" description="Helical" evidence="1">
    <location>
        <begin position="60"/>
        <end position="76"/>
    </location>
</feature>
<reference evidence="2 3" key="2">
    <citation type="journal article" date="2011" name="Stand. Genomic Sci.">
        <title>Complete genome sequence of Desulfurococcus mucosus type strain (O7/1).</title>
        <authorList>
            <person name="Wirth R."/>
            <person name="Chertkov O."/>
            <person name="Held B."/>
            <person name="Lapidus A."/>
            <person name="Nolan M."/>
            <person name="Lucas S."/>
            <person name="Hammon N."/>
            <person name="Deshpande S."/>
            <person name="Cheng J.F."/>
            <person name="Tapia R."/>
            <person name="Han C."/>
            <person name="Goodwin L."/>
            <person name="Pitluck S."/>
            <person name="Liolios K."/>
            <person name="Ioanna P."/>
            <person name="Ivanova N."/>
            <person name="Mavromatis K."/>
            <person name="Mikhailova N."/>
            <person name="Pati A."/>
            <person name="Chen A."/>
            <person name="Palaniappan K."/>
            <person name="Land M."/>
            <person name="Hauser L."/>
            <person name="Chang Y.J."/>
            <person name="Jeffries C.D."/>
            <person name="Bilek Y."/>
            <person name="Hader T."/>
            <person name="Rohde M."/>
            <person name="Spring S."/>
            <person name="Sikorski J."/>
            <person name="Goker M."/>
            <person name="Woyke T."/>
            <person name="Bristow J."/>
            <person name="Eisen J.A."/>
            <person name="Markowitz V."/>
            <person name="Hugenholtz P."/>
            <person name="Kyrpides N.C."/>
            <person name="Klenk H.P."/>
        </authorList>
    </citation>
    <scope>NUCLEOTIDE SEQUENCE [LARGE SCALE GENOMIC DNA]</scope>
    <source>
        <strain evidence="3">ATCC 35584 / DSM 2162 / JCM 9187 / O7/1</strain>
    </source>
</reference>
<protein>
    <submittedName>
        <fullName evidence="2">Uncharacterized protein</fullName>
    </submittedName>
</protein>
<feature type="transmembrane region" description="Helical" evidence="1">
    <location>
        <begin position="6"/>
        <end position="28"/>
    </location>
</feature>
<dbReference type="Proteomes" id="UP000001068">
    <property type="component" value="Chromosome"/>
</dbReference>
<keyword evidence="1" id="KW-1133">Transmembrane helix</keyword>
<sequence length="104" mass="11297" precursor="true">MGELLWLMLSVSLLASYTAWSLLTLRILDRVKNPYLYLLFPVSVLSTATVLGALHAKQPLLAFPVPLALAICTLAPRIGRKIILVPLPLVIALLLTLWQLGGGP</sequence>
<feature type="transmembrane region" description="Helical" evidence="1">
    <location>
        <begin position="83"/>
        <end position="101"/>
    </location>
</feature>
<reference evidence="3" key="1">
    <citation type="submission" date="2010-11" db="EMBL/GenBank/DDBJ databases">
        <title>The complete genome of Desulfurococcus mucosus DSM 2162.</title>
        <authorList>
            <consortium name="US DOE Joint Genome Institute (JGI-PGF)"/>
            <person name="Lucas S."/>
            <person name="Copeland A."/>
            <person name="Lapidus A."/>
            <person name="Bruce D."/>
            <person name="Goodwin L."/>
            <person name="Pitluck S."/>
            <person name="Kyrpides N."/>
            <person name="Mavromatis K."/>
            <person name="Pagani I."/>
            <person name="Ivanova N."/>
            <person name="Ovchinnikova G."/>
            <person name="Chertkov O."/>
            <person name="Held B."/>
            <person name="Brettin T."/>
            <person name="Detter J.C."/>
            <person name="Tapia R."/>
            <person name="Han C."/>
            <person name="Land M."/>
            <person name="Hauser L."/>
            <person name="Markowitz V."/>
            <person name="Cheng J.-F."/>
            <person name="Hugenholtz P."/>
            <person name="Woyke T."/>
            <person name="Wu D."/>
            <person name="Wirth R."/>
            <person name="Bilek Y."/>
            <person name="Hader T."/>
            <person name="Klenk H.-P."/>
            <person name="Eisen J.A."/>
        </authorList>
    </citation>
    <scope>NUCLEOTIDE SEQUENCE [LARGE SCALE GENOMIC DNA]</scope>
    <source>
        <strain evidence="3">ATCC 35584 / DSM 2162 / JCM 9187 / O7/1</strain>
    </source>
</reference>
<dbReference type="KEGG" id="dmu:Desmu_1039"/>
<dbReference type="EMBL" id="CP002363">
    <property type="protein sequence ID" value="ADV65341.1"/>
    <property type="molecule type" value="Genomic_DNA"/>
</dbReference>
<dbReference type="OrthoDB" id="386558at2157"/>
<evidence type="ECO:0000313" key="3">
    <source>
        <dbReference type="Proteomes" id="UP000001068"/>
    </source>
</evidence>
<gene>
    <name evidence="2" type="ordered locus">Desmu_1039</name>
</gene>
<dbReference type="GeneID" id="10153744"/>
<feature type="transmembrane region" description="Helical" evidence="1">
    <location>
        <begin position="35"/>
        <end position="54"/>
    </location>
</feature>
<name>E8RA15_DESM0</name>
<keyword evidence="3" id="KW-1185">Reference proteome</keyword>
<dbReference type="RefSeq" id="WP_013562563.1">
    <property type="nucleotide sequence ID" value="NC_014961.1"/>
</dbReference>
<dbReference type="STRING" id="765177.Desmu_1039"/>
<dbReference type="HOGENOM" id="CLU_2243714_0_0_2"/>
<dbReference type="eggNOG" id="arCOG11787">
    <property type="taxonomic scope" value="Archaea"/>
</dbReference>
<accession>E8RA15</accession>